<dbReference type="Gene3D" id="2.60.120.10">
    <property type="entry name" value="Jelly Rolls"/>
    <property type="match status" value="1"/>
</dbReference>
<comment type="caution">
    <text evidence="2">The sequence shown here is derived from an EMBL/GenBank/DDBJ whole genome shotgun (WGS) entry which is preliminary data.</text>
</comment>
<keyword evidence="1" id="KW-0010">Activator</keyword>
<dbReference type="EMBL" id="JNFA01000006">
    <property type="protein sequence ID" value="KGL43342.1"/>
    <property type="molecule type" value="Genomic_DNA"/>
</dbReference>
<evidence type="ECO:0000313" key="3">
    <source>
        <dbReference type="Proteomes" id="UP000029844"/>
    </source>
</evidence>
<evidence type="ECO:0000256" key="1">
    <source>
        <dbReference type="ARBA" id="ARBA00023159"/>
    </source>
</evidence>
<protein>
    <submittedName>
        <fullName evidence="2">Uncharacterized protein</fullName>
    </submittedName>
</protein>
<dbReference type="eggNOG" id="COG0664">
    <property type="taxonomic scope" value="Bacteria"/>
</dbReference>
<dbReference type="GeneID" id="58716407"/>
<reference evidence="2 3" key="1">
    <citation type="submission" date="2014-05" db="EMBL/GenBank/DDBJ databases">
        <title>Novel Listeriaceae from food processing environments.</title>
        <authorList>
            <person name="den Bakker H.C."/>
        </authorList>
    </citation>
    <scope>NUCLEOTIDE SEQUENCE [LARGE SCALE GENOMIC DNA]</scope>
    <source>
        <strain evidence="2 3">FSL A5-0281</strain>
    </source>
</reference>
<dbReference type="AlphaFoldDB" id="A0A099WE93"/>
<keyword evidence="3" id="KW-1185">Reference proteome</keyword>
<name>A0A099WE93_9LIST</name>
<dbReference type="InterPro" id="IPR014710">
    <property type="entry name" value="RmlC-like_jellyroll"/>
</dbReference>
<dbReference type="InterPro" id="IPR018490">
    <property type="entry name" value="cNMP-bd_dom_sf"/>
</dbReference>
<dbReference type="SUPFAM" id="SSF46785">
    <property type="entry name" value="Winged helix' DNA-binding domain"/>
    <property type="match status" value="1"/>
</dbReference>
<gene>
    <name evidence="2" type="ORF">EP57_03050</name>
</gene>
<proteinExistence type="predicted"/>
<dbReference type="Proteomes" id="UP000029844">
    <property type="component" value="Unassembled WGS sequence"/>
</dbReference>
<dbReference type="SUPFAM" id="SSF51206">
    <property type="entry name" value="cAMP-binding domain-like"/>
    <property type="match status" value="1"/>
</dbReference>
<sequence>MYQFEQLYNVDTLDQDFSTRKFLQVLLDDSYYPIEHKYKTYNKNEKIYFPDKQKNDSNIFIIEDGVGGFYSNKELISFVGKGELAGLHNLATREGEAQEEYVKVLTETITLWEFSKSDILGKIINIQDGYLYHYLTMKKILDQMLSRYLMEHKASEERVMYYLHDIASRYGEHHADTNYLKIPQFLSQNSIINYIGVSNKTFYKILKKLCSDGIVRINEEGMFVDARYVME</sequence>
<dbReference type="STRING" id="1552123.EP57_03050"/>
<dbReference type="InterPro" id="IPR036390">
    <property type="entry name" value="WH_DNA-bd_sf"/>
</dbReference>
<organism evidence="2 3">
    <name type="scientific">Listeria booriae</name>
    <dbReference type="NCBI Taxonomy" id="1552123"/>
    <lineage>
        <taxon>Bacteria</taxon>
        <taxon>Bacillati</taxon>
        <taxon>Bacillota</taxon>
        <taxon>Bacilli</taxon>
        <taxon>Bacillales</taxon>
        <taxon>Listeriaceae</taxon>
        <taxon>Listeria</taxon>
    </lineage>
</organism>
<accession>A0A099WE93</accession>
<dbReference type="RefSeq" id="WP_036084101.1">
    <property type="nucleotide sequence ID" value="NZ_CBCSHQ010000020.1"/>
</dbReference>
<dbReference type="OrthoDB" id="7643467at2"/>
<evidence type="ECO:0000313" key="2">
    <source>
        <dbReference type="EMBL" id="KGL43342.1"/>
    </source>
</evidence>